<evidence type="ECO:0000313" key="1">
    <source>
        <dbReference type="EMBL" id="HJC16330.1"/>
    </source>
</evidence>
<accession>A0A9D2SN77</accession>
<sequence length="172" mass="19478">MIRTAALALIAVSCAGLGFVKSQALSARVRDLLLLRKILRLLTGEISYAGTPLPEAFYRIGCKMEMPFRDFLQDLSVDMGQYDGASFSEIFNRNTDCHLKETRLTREDLEEWKEFGRMLGYLDREMQLATLKSFDETLAEKISELKEGLPAQKKLYRSLGVLGGLFLVIFLV</sequence>
<dbReference type="PIRSF" id="PIRSF021435">
    <property type="entry name" value="SpoIIIAB"/>
    <property type="match status" value="1"/>
</dbReference>
<name>A0A9D2SN77_9FIRM</name>
<reference evidence="1" key="1">
    <citation type="journal article" date="2021" name="PeerJ">
        <title>Extensive microbial diversity within the chicken gut microbiome revealed by metagenomics and culture.</title>
        <authorList>
            <person name="Gilroy R."/>
            <person name="Ravi A."/>
            <person name="Getino M."/>
            <person name="Pursley I."/>
            <person name="Horton D.L."/>
            <person name="Alikhan N.F."/>
            <person name="Baker D."/>
            <person name="Gharbi K."/>
            <person name="Hall N."/>
            <person name="Watson M."/>
            <person name="Adriaenssens E.M."/>
            <person name="Foster-Nyarko E."/>
            <person name="Jarju S."/>
            <person name="Secka A."/>
            <person name="Antonio M."/>
            <person name="Oren A."/>
            <person name="Chaudhuri R.R."/>
            <person name="La Ragione R."/>
            <person name="Hildebrand F."/>
            <person name="Pallen M.J."/>
        </authorList>
    </citation>
    <scope>NUCLEOTIDE SEQUENCE</scope>
    <source>
        <strain evidence="1">CHK185-5351</strain>
    </source>
</reference>
<evidence type="ECO:0000313" key="2">
    <source>
        <dbReference type="Proteomes" id="UP000823849"/>
    </source>
</evidence>
<dbReference type="Proteomes" id="UP000823849">
    <property type="component" value="Unassembled WGS sequence"/>
</dbReference>
<comment type="caution">
    <text evidence="1">The sequence shown here is derived from an EMBL/GenBank/DDBJ whole genome shotgun (WGS) entry which is preliminary data.</text>
</comment>
<proteinExistence type="predicted"/>
<dbReference type="Pfam" id="PF09548">
    <property type="entry name" value="Spore_III_AB"/>
    <property type="match status" value="1"/>
</dbReference>
<dbReference type="AlphaFoldDB" id="A0A9D2SN77"/>
<dbReference type="EMBL" id="DWWU01000045">
    <property type="protein sequence ID" value="HJC16330.1"/>
    <property type="molecule type" value="Genomic_DNA"/>
</dbReference>
<reference evidence="1" key="2">
    <citation type="submission" date="2021-04" db="EMBL/GenBank/DDBJ databases">
        <authorList>
            <person name="Gilroy R."/>
        </authorList>
    </citation>
    <scope>NUCLEOTIDE SEQUENCE</scope>
    <source>
        <strain evidence="1">CHK185-5351</strain>
    </source>
</reference>
<gene>
    <name evidence="1" type="ORF">H9705_11040</name>
</gene>
<organism evidence="1 2">
    <name type="scientific">Candidatus Fusicatenibacter intestinigallinarum</name>
    <dbReference type="NCBI Taxonomy" id="2838598"/>
    <lineage>
        <taxon>Bacteria</taxon>
        <taxon>Bacillati</taxon>
        <taxon>Bacillota</taxon>
        <taxon>Clostridia</taxon>
        <taxon>Lachnospirales</taxon>
        <taxon>Lachnospiraceae</taxon>
        <taxon>Fusicatenibacter</taxon>
    </lineage>
</organism>
<dbReference type="InterPro" id="IPR014198">
    <property type="entry name" value="Spore_III_AB"/>
</dbReference>
<protein>
    <submittedName>
        <fullName evidence="1">Stage III sporulation protein AB</fullName>
    </submittedName>
</protein>